<evidence type="ECO:0000256" key="1">
    <source>
        <dbReference type="SAM" id="SignalP"/>
    </source>
</evidence>
<dbReference type="InterPro" id="IPR010865">
    <property type="entry name" value="DUF1499"/>
</dbReference>
<dbReference type="KEGG" id="cprv:CYPRO_2568"/>
<feature type="chain" id="PRO_5016930355" evidence="1">
    <location>
        <begin position="21"/>
        <end position="145"/>
    </location>
</feature>
<reference evidence="2 3" key="1">
    <citation type="submission" date="2018-03" db="EMBL/GenBank/DDBJ databases">
        <title>Phenotypic and genomic properties of Cyclonatronum proteinivorum gen. nov., sp. nov., a haloalkaliphilic bacteroidete from soda lakes possessing Na+-translocating rhodopsin.</title>
        <authorList>
            <person name="Toshchakov S.V."/>
            <person name="Korzhenkov A."/>
            <person name="Samarov N.I."/>
            <person name="Kublanov I.V."/>
            <person name="Muntyan M.S."/>
            <person name="Sorokin D.Y."/>
        </authorList>
    </citation>
    <scope>NUCLEOTIDE SEQUENCE [LARGE SCALE GENOMIC DNA]</scope>
    <source>
        <strain evidence="2 3">Omega</strain>
    </source>
</reference>
<keyword evidence="1" id="KW-0732">Signal</keyword>
<organism evidence="2 3">
    <name type="scientific">Cyclonatronum proteinivorum</name>
    <dbReference type="NCBI Taxonomy" id="1457365"/>
    <lineage>
        <taxon>Bacteria</taxon>
        <taxon>Pseudomonadati</taxon>
        <taxon>Balneolota</taxon>
        <taxon>Balneolia</taxon>
        <taxon>Balneolales</taxon>
        <taxon>Cyclonatronaceae</taxon>
        <taxon>Cyclonatronum</taxon>
    </lineage>
</organism>
<accession>A0A345UMV8</accession>
<dbReference type="Pfam" id="PF07386">
    <property type="entry name" value="DUF1499"/>
    <property type="match status" value="1"/>
</dbReference>
<dbReference type="RefSeq" id="WP_114984967.1">
    <property type="nucleotide sequence ID" value="NZ_CP027806.1"/>
</dbReference>
<evidence type="ECO:0000313" key="3">
    <source>
        <dbReference type="Proteomes" id="UP000254808"/>
    </source>
</evidence>
<sequence>MKIRLLLASLAFITASLLMYGCGTATVPEASPDNPLEACPESPNCVRSTLTFMQTADKVLEASEQTLRDMGAESVSQENGGLHAVFRIAVFGFRDDMHVAVHSGAIEEGTQVHIRSASRTGYSDLGVNARRADHFYRLLSGKLQP</sequence>
<dbReference type="Proteomes" id="UP000254808">
    <property type="component" value="Chromosome"/>
</dbReference>
<protein>
    <submittedName>
        <fullName evidence="2">Uncharacterized conserved protein, DUF1499 family</fullName>
    </submittedName>
</protein>
<dbReference type="AlphaFoldDB" id="A0A345UMV8"/>
<dbReference type="PROSITE" id="PS51257">
    <property type="entry name" value="PROKAR_LIPOPROTEIN"/>
    <property type="match status" value="1"/>
</dbReference>
<evidence type="ECO:0000313" key="2">
    <source>
        <dbReference type="EMBL" id="AXJ01810.1"/>
    </source>
</evidence>
<dbReference type="EMBL" id="CP027806">
    <property type="protein sequence ID" value="AXJ01810.1"/>
    <property type="molecule type" value="Genomic_DNA"/>
</dbReference>
<keyword evidence="3" id="KW-1185">Reference proteome</keyword>
<name>A0A345UMV8_9BACT</name>
<feature type="signal peptide" evidence="1">
    <location>
        <begin position="1"/>
        <end position="20"/>
    </location>
</feature>
<proteinExistence type="predicted"/>
<gene>
    <name evidence="2" type="ORF">CYPRO_2568</name>
</gene>
<dbReference type="OrthoDB" id="9763616at2"/>